<dbReference type="FunFam" id="3.40.30.10:FF:000245">
    <property type="entry name" value="Thioredoxin"/>
    <property type="match status" value="1"/>
</dbReference>
<dbReference type="SUPFAM" id="SSF52833">
    <property type="entry name" value="Thioredoxin-like"/>
    <property type="match status" value="1"/>
</dbReference>
<dbReference type="PROSITE" id="PS51352">
    <property type="entry name" value="THIOREDOXIN_2"/>
    <property type="match status" value="1"/>
</dbReference>
<dbReference type="InterPro" id="IPR005746">
    <property type="entry name" value="Thioredoxin"/>
</dbReference>
<dbReference type="InterPro" id="IPR017937">
    <property type="entry name" value="Thioredoxin_CS"/>
</dbReference>
<proteinExistence type="predicted"/>
<dbReference type="Proteomes" id="UP000268321">
    <property type="component" value="Unassembled WGS sequence"/>
</dbReference>
<keyword evidence="4" id="KW-1185">Reference proteome</keyword>
<dbReference type="Pfam" id="PF00085">
    <property type="entry name" value="Thioredoxin"/>
    <property type="match status" value="1"/>
</dbReference>
<evidence type="ECO:0000256" key="1">
    <source>
        <dbReference type="ARBA" id="ARBA00023157"/>
    </source>
</evidence>
<accession>A0A4P9ZH50</accession>
<gene>
    <name evidence="3" type="ORF">METBISCDRAFT_12023</name>
</gene>
<evidence type="ECO:0000259" key="2">
    <source>
        <dbReference type="PROSITE" id="PS51352"/>
    </source>
</evidence>
<evidence type="ECO:0000313" key="3">
    <source>
        <dbReference type="EMBL" id="RKP32466.1"/>
    </source>
</evidence>
<dbReference type="AlphaFoldDB" id="A0A4P9ZH50"/>
<protein>
    <submittedName>
        <fullName evidence="3">Thioredoxin</fullName>
    </submittedName>
</protein>
<dbReference type="PROSITE" id="PS00194">
    <property type="entry name" value="THIOREDOXIN_1"/>
    <property type="match status" value="1"/>
</dbReference>
<dbReference type="NCBIfam" id="TIGR01068">
    <property type="entry name" value="thioredoxin"/>
    <property type="match status" value="1"/>
</dbReference>
<evidence type="ECO:0000313" key="4">
    <source>
        <dbReference type="Proteomes" id="UP000268321"/>
    </source>
</evidence>
<dbReference type="GO" id="GO:0015035">
    <property type="term" value="F:protein-disulfide reductase activity"/>
    <property type="evidence" value="ECO:0007669"/>
    <property type="project" value="InterPro"/>
</dbReference>
<organism evidence="3 4">
    <name type="scientific">Metschnikowia bicuspidata</name>
    <dbReference type="NCBI Taxonomy" id="27322"/>
    <lineage>
        <taxon>Eukaryota</taxon>
        <taxon>Fungi</taxon>
        <taxon>Dikarya</taxon>
        <taxon>Ascomycota</taxon>
        <taxon>Saccharomycotina</taxon>
        <taxon>Pichiomycetes</taxon>
        <taxon>Metschnikowiaceae</taxon>
        <taxon>Metschnikowia</taxon>
    </lineage>
</organism>
<reference evidence="4" key="1">
    <citation type="journal article" date="2018" name="Nat. Microbiol.">
        <title>Leveraging single-cell genomics to expand the fungal tree of life.</title>
        <authorList>
            <person name="Ahrendt S.R."/>
            <person name="Quandt C.A."/>
            <person name="Ciobanu D."/>
            <person name="Clum A."/>
            <person name="Salamov A."/>
            <person name="Andreopoulos B."/>
            <person name="Cheng J.F."/>
            <person name="Woyke T."/>
            <person name="Pelin A."/>
            <person name="Henrissat B."/>
            <person name="Reynolds N.K."/>
            <person name="Benny G.L."/>
            <person name="Smith M.E."/>
            <person name="James T.Y."/>
            <person name="Grigoriev I.V."/>
        </authorList>
    </citation>
    <scope>NUCLEOTIDE SEQUENCE [LARGE SCALE GENOMIC DNA]</scope>
    <source>
        <strain evidence="4">Baker2002</strain>
    </source>
</reference>
<dbReference type="InterPro" id="IPR013766">
    <property type="entry name" value="Thioredoxin_domain"/>
</dbReference>
<name>A0A4P9ZH50_9ASCO</name>
<dbReference type="PANTHER" id="PTHR46115">
    <property type="entry name" value="THIOREDOXIN-LIKE PROTEIN 1"/>
    <property type="match status" value="1"/>
</dbReference>
<dbReference type="InterPro" id="IPR036249">
    <property type="entry name" value="Thioredoxin-like_sf"/>
</dbReference>
<sequence length="137" mass="15319">MIRTATRVGTLPFSAKVYRRYNSSKVSEIGSLQEFNNLIATKDKLSVVDFYATWCGPCKAVSPIFDKLAEKVPEVDFARVDVDKAQEVAMEYRVSAMPTFLLFQNGEKVETIVGADLRNIFLSIGKYSGVDLSKRPL</sequence>
<dbReference type="PRINTS" id="PR00421">
    <property type="entry name" value="THIOREDOXIN"/>
</dbReference>
<dbReference type="CDD" id="cd02947">
    <property type="entry name" value="TRX_family"/>
    <property type="match status" value="1"/>
</dbReference>
<dbReference type="Gene3D" id="3.40.30.10">
    <property type="entry name" value="Glutaredoxin"/>
    <property type="match status" value="1"/>
</dbReference>
<dbReference type="EMBL" id="ML004431">
    <property type="protein sequence ID" value="RKP32466.1"/>
    <property type="molecule type" value="Genomic_DNA"/>
</dbReference>
<keyword evidence="1" id="KW-1015">Disulfide bond</keyword>
<feature type="domain" description="Thioredoxin" evidence="2">
    <location>
        <begin position="6"/>
        <end position="137"/>
    </location>
</feature>
<dbReference type="OrthoDB" id="10263751at2759"/>